<dbReference type="AlphaFoldDB" id="A0A1Z4JHK4"/>
<organism evidence="8 9">
    <name type="scientific">Leptolyngbya boryana NIES-2135</name>
    <dbReference type="NCBI Taxonomy" id="1973484"/>
    <lineage>
        <taxon>Bacteria</taxon>
        <taxon>Bacillati</taxon>
        <taxon>Cyanobacteriota</taxon>
        <taxon>Cyanophyceae</taxon>
        <taxon>Leptolyngbyales</taxon>
        <taxon>Leptolyngbyaceae</taxon>
        <taxon>Leptolyngbya group</taxon>
        <taxon>Leptolyngbya</taxon>
    </lineage>
</organism>
<dbReference type="InterPro" id="IPR051156">
    <property type="entry name" value="Mito/Outer_Membr_Metalloprot"/>
</dbReference>
<dbReference type="EMBL" id="AP018203">
    <property type="protein sequence ID" value="BAY56210.1"/>
    <property type="molecule type" value="Genomic_DNA"/>
</dbReference>
<evidence type="ECO:0000256" key="6">
    <source>
        <dbReference type="RuleBase" id="RU003983"/>
    </source>
</evidence>
<evidence type="ECO:0000313" key="9">
    <source>
        <dbReference type="Proteomes" id="UP000217895"/>
    </source>
</evidence>
<evidence type="ECO:0000259" key="7">
    <source>
        <dbReference type="Pfam" id="PF01435"/>
    </source>
</evidence>
<dbReference type="Gene3D" id="3.30.2010.10">
    <property type="entry name" value="Metalloproteases ('zincins'), catalytic domain"/>
    <property type="match status" value="1"/>
</dbReference>
<comment type="similarity">
    <text evidence="6">Belongs to the peptidase M48 family.</text>
</comment>
<reference evidence="8 9" key="1">
    <citation type="submission" date="2017-06" db="EMBL/GenBank/DDBJ databases">
        <title>Genome sequencing of cyanobaciteial culture collection at National Institute for Environmental Studies (NIES).</title>
        <authorList>
            <person name="Hirose Y."/>
            <person name="Shimura Y."/>
            <person name="Fujisawa T."/>
            <person name="Nakamura Y."/>
            <person name="Kawachi M."/>
        </authorList>
    </citation>
    <scope>NUCLEOTIDE SEQUENCE [LARGE SCALE GENOMIC DNA]</scope>
    <source>
        <strain evidence="8 9">NIES-2135</strain>
    </source>
</reference>
<keyword evidence="4 6" id="KW-0862">Zinc</keyword>
<evidence type="ECO:0000256" key="5">
    <source>
        <dbReference type="ARBA" id="ARBA00023049"/>
    </source>
</evidence>
<protein>
    <recommendedName>
        <fullName evidence="7">Peptidase M48 domain-containing protein</fullName>
    </recommendedName>
</protein>
<evidence type="ECO:0000256" key="4">
    <source>
        <dbReference type="ARBA" id="ARBA00022833"/>
    </source>
</evidence>
<name>A0A1Z4JHK4_LEPBY</name>
<dbReference type="InterPro" id="IPR001915">
    <property type="entry name" value="Peptidase_M48"/>
</dbReference>
<dbReference type="Proteomes" id="UP000217895">
    <property type="component" value="Chromosome"/>
</dbReference>
<sequence length="280" mass="30241">MSVLIRLILGLIFAIGGLFSYYGNTSQNPVTGENQRVQLTPRQEIVLGLQSRQQMAARHGGLFPDQGLQTYMDEVGQRIVQRSDASKSPYTYEFHLLRDPKTVNAFALPGGQVFITAALLGQMKSEAQLAAVFGHEIGHVVGRHGAEHLAKQQLGSALVTAVGVAASGGQDGGQGAAAIAQATNQLVNLRYGRNDESESDRLGLKFMLDAGYDPRGILEVMQILAKSAGSGRQPEFLSSHPDPGNRLQALKAAIQKQFPQGLPRDLEDGRDRFAQAVLRR</sequence>
<evidence type="ECO:0000313" key="8">
    <source>
        <dbReference type="EMBL" id="BAY56210.1"/>
    </source>
</evidence>
<keyword evidence="9" id="KW-1185">Reference proteome</keyword>
<keyword evidence="5 6" id="KW-0482">Metalloprotease</keyword>
<accession>A0A1Z4JHK4</accession>
<dbReference type="PANTHER" id="PTHR22726:SF1">
    <property type="entry name" value="METALLOENDOPEPTIDASE OMA1, MITOCHONDRIAL"/>
    <property type="match status" value="1"/>
</dbReference>
<proteinExistence type="inferred from homology"/>
<keyword evidence="1 6" id="KW-0645">Protease</keyword>
<dbReference type="Pfam" id="PF01435">
    <property type="entry name" value="Peptidase_M48"/>
    <property type="match status" value="1"/>
</dbReference>
<keyword evidence="3 6" id="KW-0378">Hydrolase</keyword>
<dbReference type="GO" id="GO:0016020">
    <property type="term" value="C:membrane"/>
    <property type="evidence" value="ECO:0007669"/>
    <property type="project" value="TreeGrafter"/>
</dbReference>
<evidence type="ECO:0000256" key="2">
    <source>
        <dbReference type="ARBA" id="ARBA00022723"/>
    </source>
</evidence>
<dbReference type="GO" id="GO:0051603">
    <property type="term" value="P:proteolysis involved in protein catabolic process"/>
    <property type="evidence" value="ECO:0007669"/>
    <property type="project" value="TreeGrafter"/>
</dbReference>
<dbReference type="GO" id="GO:0046872">
    <property type="term" value="F:metal ion binding"/>
    <property type="evidence" value="ECO:0007669"/>
    <property type="project" value="UniProtKB-KW"/>
</dbReference>
<dbReference type="GO" id="GO:0004222">
    <property type="term" value="F:metalloendopeptidase activity"/>
    <property type="evidence" value="ECO:0007669"/>
    <property type="project" value="InterPro"/>
</dbReference>
<keyword evidence="2" id="KW-0479">Metal-binding</keyword>
<gene>
    <name evidence="8" type="ORF">NIES2135_30400</name>
</gene>
<evidence type="ECO:0000256" key="3">
    <source>
        <dbReference type="ARBA" id="ARBA00022801"/>
    </source>
</evidence>
<feature type="domain" description="Peptidase M48" evidence="7">
    <location>
        <begin position="69"/>
        <end position="252"/>
    </location>
</feature>
<evidence type="ECO:0000256" key="1">
    <source>
        <dbReference type="ARBA" id="ARBA00022670"/>
    </source>
</evidence>
<comment type="cofactor">
    <cofactor evidence="6">
        <name>Zn(2+)</name>
        <dbReference type="ChEBI" id="CHEBI:29105"/>
    </cofactor>
    <text evidence="6">Binds 1 zinc ion per subunit.</text>
</comment>
<dbReference type="PANTHER" id="PTHR22726">
    <property type="entry name" value="METALLOENDOPEPTIDASE OMA1"/>
    <property type="match status" value="1"/>
</dbReference>